<evidence type="ECO:0000256" key="5">
    <source>
        <dbReference type="SAM" id="Phobius"/>
    </source>
</evidence>
<feature type="transmembrane region" description="Helical" evidence="5">
    <location>
        <begin position="94"/>
        <end position="118"/>
    </location>
</feature>
<keyword evidence="10" id="KW-1185">Reference proteome</keyword>
<name>A0A815SRP1_9BILA</name>
<sequence>MSSEDNNSYEYTSTLSSEIAIPYPIRFWIMLLFYIPSVICSLFIFYNFIVQRTLRHALYNHIILLLLIINFIVQLTNIPWILNYYRLGYVWLQNPFFCLTWTVTDEGLFITITVLFAWATIERHILIFHDRLVSTKYKLIFFHYLPIIIILLYCMCYNIIVIIVPPCENTYDYTQPICGDILCYYELQSVAAWDIVVHVLIPTIIIIFSSIALLLRVIYQKYRMRRPILWRNHRKMTIQLLSISVMYLALCIPTMLMEFIHLCGVPEDSDATFTSYAEFFAYYGNFFLPFVCAGSMPELKNTIKKIFPCWRRTRAVAPQTFTLSRRGVGAQTLLSRQTLVHN</sequence>
<dbReference type="PROSITE" id="PS50262">
    <property type="entry name" value="G_PROTEIN_RECEP_F1_2"/>
    <property type="match status" value="1"/>
</dbReference>
<evidence type="ECO:0000256" key="1">
    <source>
        <dbReference type="ARBA" id="ARBA00004370"/>
    </source>
</evidence>
<dbReference type="EMBL" id="CAJNOH010009144">
    <property type="protein sequence ID" value="CAF1493340.1"/>
    <property type="molecule type" value="Genomic_DNA"/>
</dbReference>
<comment type="subcellular location">
    <subcellularLocation>
        <location evidence="1">Membrane</location>
    </subcellularLocation>
</comment>
<accession>A0A815SRP1</accession>
<dbReference type="SUPFAM" id="SSF81321">
    <property type="entry name" value="Family A G protein-coupled receptor-like"/>
    <property type="match status" value="1"/>
</dbReference>
<feature type="transmembrane region" description="Helical" evidence="5">
    <location>
        <begin position="25"/>
        <end position="50"/>
    </location>
</feature>
<keyword evidence="3 5" id="KW-1133">Transmembrane helix</keyword>
<dbReference type="Proteomes" id="UP000663870">
    <property type="component" value="Unassembled WGS sequence"/>
</dbReference>
<evidence type="ECO:0000313" key="10">
    <source>
        <dbReference type="Proteomes" id="UP000663870"/>
    </source>
</evidence>
<feature type="transmembrane region" description="Helical" evidence="5">
    <location>
        <begin position="195"/>
        <end position="219"/>
    </location>
</feature>
<keyword evidence="4 5" id="KW-0472">Membrane</keyword>
<feature type="transmembrane region" description="Helical" evidence="5">
    <location>
        <begin position="280"/>
        <end position="297"/>
    </location>
</feature>
<evidence type="ECO:0000259" key="6">
    <source>
        <dbReference type="PROSITE" id="PS50262"/>
    </source>
</evidence>
<dbReference type="Proteomes" id="UP000663854">
    <property type="component" value="Unassembled WGS sequence"/>
</dbReference>
<evidence type="ECO:0000256" key="2">
    <source>
        <dbReference type="ARBA" id="ARBA00022692"/>
    </source>
</evidence>
<organism evidence="7 9">
    <name type="scientific">Rotaria sordida</name>
    <dbReference type="NCBI Taxonomy" id="392033"/>
    <lineage>
        <taxon>Eukaryota</taxon>
        <taxon>Metazoa</taxon>
        <taxon>Spiralia</taxon>
        <taxon>Gnathifera</taxon>
        <taxon>Rotifera</taxon>
        <taxon>Eurotatoria</taxon>
        <taxon>Bdelloidea</taxon>
        <taxon>Philodinida</taxon>
        <taxon>Philodinidae</taxon>
        <taxon>Rotaria</taxon>
    </lineage>
</organism>
<dbReference type="CDD" id="cd00637">
    <property type="entry name" value="7tm_classA_rhodopsin-like"/>
    <property type="match status" value="1"/>
</dbReference>
<feature type="transmembrane region" description="Helical" evidence="5">
    <location>
        <begin position="62"/>
        <end position="82"/>
    </location>
</feature>
<evidence type="ECO:0000256" key="4">
    <source>
        <dbReference type="ARBA" id="ARBA00023136"/>
    </source>
</evidence>
<feature type="domain" description="G-protein coupled receptors family 1 profile" evidence="6">
    <location>
        <begin position="40"/>
        <end position="292"/>
    </location>
</feature>
<gene>
    <name evidence="8" type="ORF">JXQ802_LOCUS54786</name>
    <name evidence="7" type="ORF">PYM288_LOCUS38291</name>
</gene>
<keyword evidence="2 5" id="KW-0812">Transmembrane</keyword>
<dbReference type="EMBL" id="CAJNOL010010895">
    <property type="protein sequence ID" value="CAF1652482.1"/>
    <property type="molecule type" value="Genomic_DNA"/>
</dbReference>
<proteinExistence type="predicted"/>
<comment type="caution">
    <text evidence="7">The sequence shown here is derived from an EMBL/GenBank/DDBJ whole genome shotgun (WGS) entry which is preliminary data.</text>
</comment>
<feature type="transmembrane region" description="Helical" evidence="5">
    <location>
        <begin position="139"/>
        <end position="164"/>
    </location>
</feature>
<evidence type="ECO:0000256" key="3">
    <source>
        <dbReference type="ARBA" id="ARBA00022989"/>
    </source>
</evidence>
<evidence type="ECO:0000313" key="9">
    <source>
        <dbReference type="Proteomes" id="UP000663854"/>
    </source>
</evidence>
<evidence type="ECO:0000313" key="8">
    <source>
        <dbReference type="EMBL" id="CAF1652482.1"/>
    </source>
</evidence>
<protein>
    <recommendedName>
        <fullName evidence="6">G-protein coupled receptors family 1 profile domain-containing protein</fullName>
    </recommendedName>
</protein>
<reference evidence="7" key="1">
    <citation type="submission" date="2021-02" db="EMBL/GenBank/DDBJ databases">
        <authorList>
            <person name="Nowell W R."/>
        </authorList>
    </citation>
    <scope>NUCLEOTIDE SEQUENCE</scope>
</reference>
<evidence type="ECO:0000313" key="7">
    <source>
        <dbReference type="EMBL" id="CAF1493340.1"/>
    </source>
</evidence>
<dbReference type="AlphaFoldDB" id="A0A815SRP1"/>
<dbReference type="Gene3D" id="1.20.1070.10">
    <property type="entry name" value="Rhodopsin 7-helix transmembrane proteins"/>
    <property type="match status" value="1"/>
</dbReference>
<dbReference type="InterPro" id="IPR017452">
    <property type="entry name" value="GPCR_Rhodpsn_7TM"/>
</dbReference>
<dbReference type="GO" id="GO:0016020">
    <property type="term" value="C:membrane"/>
    <property type="evidence" value="ECO:0007669"/>
    <property type="project" value="UniProtKB-SubCell"/>
</dbReference>
<feature type="transmembrane region" description="Helical" evidence="5">
    <location>
        <begin position="240"/>
        <end position="260"/>
    </location>
</feature>